<gene>
    <name evidence="1" type="ORF">BV25DRAFT_1825322</name>
</gene>
<evidence type="ECO:0000313" key="1">
    <source>
        <dbReference type="EMBL" id="KAI0062780.1"/>
    </source>
</evidence>
<proteinExistence type="predicted"/>
<reference evidence="1" key="1">
    <citation type="submission" date="2021-03" db="EMBL/GenBank/DDBJ databases">
        <authorList>
            <consortium name="DOE Joint Genome Institute"/>
            <person name="Ahrendt S."/>
            <person name="Looney B.P."/>
            <person name="Miyauchi S."/>
            <person name="Morin E."/>
            <person name="Drula E."/>
            <person name="Courty P.E."/>
            <person name="Chicoki N."/>
            <person name="Fauchery L."/>
            <person name="Kohler A."/>
            <person name="Kuo A."/>
            <person name="Labutti K."/>
            <person name="Pangilinan J."/>
            <person name="Lipzen A."/>
            <person name="Riley R."/>
            <person name="Andreopoulos W."/>
            <person name="He G."/>
            <person name="Johnson J."/>
            <person name="Barry K.W."/>
            <person name="Grigoriev I.V."/>
            <person name="Nagy L."/>
            <person name="Hibbett D."/>
            <person name="Henrissat B."/>
            <person name="Matheny P.B."/>
            <person name="Labbe J."/>
            <person name="Martin F."/>
        </authorList>
    </citation>
    <scope>NUCLEOTIDE SEQUENCE</scope>
    <source>
        <strain evidence="1">HHB10654</strain>
    </source>
</reference>
<keyword evidence="2" id="KW-1185">Reference proteome</keyword>
<organism evidence="1 2">
    <name type="scientific">Artomyces pyxidatus</name>
    <dbReference type="NCBI Taxonomy" id="48021"/>
    <lineage>
        <taxon>Eukaryota</taxon>
        <taxon>Fungi</taxon>
        <taxon>Dikarya</taxon>
        <taxon>Basidiomycota</taxon>
        <taxon>Agaricomycotina</taxon>
        <taxon>Agaricomycetes</taxon>
        <taxon>Russulales</taxon>
        <taxon>Auriscalpiaceae</taxon>
        <taxon>Artomyces</taxon>
    </lineage>
</organism>
<keyword evidence="1" id="KW-0547">Nucleotide-binding</keyword>
<sequence>MAIGEYNVEDAMDSDNPELQEIMRLSAIQHSPRAGNSSRTLSSSSTTLNERQTARRILQGRVATLDKEVSHLDDDIRRLQGLRAKCVDEKRDLLRQIEDLDSNGIGRGKGKNSETNFFDTFDWSQELRFQMRKVFNIENFRLAQEGVCNANMHGRDIVCVMPTGGGKSLTYQLPAILTPGCTLVISPLISLIRDQILHLVEAKIEAVMITSSTSKAEHSQIIRRLTSSPSSNADGPGEIKLCYITPERMANSKIFKSAVQKIADAGRLARIVIDEAHCVSQLGHDFRPDYKKLSALRVLFPHVPILALSATCPPKVLADLLKILGLKPVTDGKNANSDGTVYFSSPLYRKNLLYRVVEKPSAAAEVIKHMVEYILDKHRDQSGIIYCLSKADTEKVATAIAETSGGKIKTGVYHAYIAEQAKESLHEAWRDGKVQVVCATIAFGLGIDKANVRFVMHHSISKSLENYYQESGRAGRDGKNSDCILYYRFQDAFRYVDIVDAHHHSQLQEMLRFCQDIQGCRKVLFAKHFSTSTQLALSSWTSDGSDSLERCGHCDNCERPPESIDERDVTLDAWRILTISKTFKSKGDKITAQKLRDIVRSNGNDAKKIDFDSLGGKVTLSPQDTSTLIIDLLLSNHLKETYHSNAHTTITYIEPGPFAGRLSSLTRAQIEANQGQRIACAFVKPPGRKTKTNTARSRKGDSSGAGPSRGQKRKRPADTDEEDEEDVDDGDVEDESDGIPTEGEDVYSPITKRRRYGKRTAALYAPMEAQSDAKDSDGDEGVDDPWLYNIADNQPRKRLPSYAKPPRSTLNKNNPHSSSGAGPSRIHEVIELSSD</sequence>
<comment type="caution">
    <text evidence="1">The sequence shown here is derived from an EMBL/GenBank/DDBJ whole genome shotgun (WGS) entry which is preliminary data.</text>
</comment>
<keyword evidence="1" id="KW-0067">ATP-binding</keyword>
<keyword evidence="1" id="KW-0378">Hydrolase</keyword>
<dbReference type="Proteomes" id="UP000814140">
    <property type="component" value="Unassembled WGS sequence"/>
</dbReference>
<dbReference type="EMBL" id="MU277206">
    <property type="protein sequence ID" value="KAI0062780.1"/>
    <property type="molecule type" value="Genomic_DNA"/>
</dbReference>
<protein>
    <submittedName>
        <fullName evidence="1">ATP-dependent DNA helicase</fullName>
    </submittedName>
</protein>
<keyword evidence="1" id="KW-0347">Helicase</keyword>
<reference evidence="1" key="2">
    <citation type="journal article" date="2022" name="New Phytol.">
        <title>Evolutionary transition to the ectomycorrhizal habit in the genomes of a hyperdiverse lineage of mushroom-forming fungi.</title>
        <authorList>
            <person name="Looney B."/>
            <person name="Miyauchi S."/>
            <person name="Morin E."/>
            <person name="Drula E."/>
            <person name="Courty P.E."/>
            <person name="Kohler A."/>
            <person name="Kuo A."/>
            <person name="LaButti K."/>
            <person name="Pangilinan J."/>
            <person name="Lipzen A."/>
            <person name="Riley R."/>
            <person name="Andreopoulos W."/>
            <person name="He G."/>
            <person name="Johnson J."/>
            <person name="Nolan M."/>
            <person name="Tritt A."/>
            <person name="Barry K.W."/>
            <person name="Grigoriev I.V."/>
            <person name="Nagy L.G."/>
            <person name="Hibbett D."/>
            <person name="Henrissat B."/>
            <person name="Matheny P.B."/>
            <person name="Labbe J."/>
            <person name="Martin F.M."/>
        </authorList>
    </citation>
    <scope>NUCLEOTIDE SEQUENCE</scope>
    <source>
        <strain evidence="1">HHB10654</strain>
    </source>
</reference>
<name>A0ACB8T239_9AGAM</name>
<accession>A0ACB8T239</accession>
<evidence type="ECO:0000313" key="2">
    <source>
        <dbReference type="Proteomes" id="UP000814140"/>
    </source>
</evidence>